<proteinExistence type="predicted"/>
<dbReference type="EMBL" id="JANBUN010001948">
    <property type="protein sequence ID" value="KAJ2796182.1"/>
    <property type="molecule type" value="Genomic_DNA"/>
</dbReference>
<keyword evidence="2" id="KW-1185">Reference proteome</keyword>
<protein>
    <submittedName>
        <fullName evidence="1">Uncharacterized protein</fullName>
    </submittedName>
</protein>
<reference evidence="1" key="1">
    <citation type="submission" date="2022-07" db="EMBL/GenBank/DDBJ databases">
        <title>Phylogenomic reconstructions and comparative analyses of Kickxellomycotina fungi.</title>
        <authorList>
            <person name="Reynolds N.K."/>
            <person name="Stajich J.E."/>
            <person name="Barry K."/>
            <person name="Grigoriev I.V."/>
            <person name="Crous P."/>
            <person name="Smith M.E."/>
        </authorList>
    </citation>
    <scope>NUCLEOTIDE SEQUENCE</scope>
    <source>
        <strain evidence="1">BCRC 34780</strain>
    </source>
</reference>
<sequence length="61" mass="6476">MVTDMEDRLSFDDQASGMVTEELSGFASGSQTEDNTENLLNVADTMSDIGRVVSQAEAGMA</sequence>
<evidence type="ECO:0000313" key="1">
    <source>
        <dbReference type="EMBL" id="KAJ2796182.1"/>
    </source>
</evidence>
<dbReference type="Proteomes" id="UP001140087">
    <property type="component" value="Unassembled WGS sequence"/>
</dbReference>
<accession>A0ACC1KWB6</accession>
<feature type="non-terminal residue" evidence="1">
    <location>
        <position position="61"/>
    </location>
</feature>
<evidence type="ECO:0000313" key="2">
    <source>
        <dbReference type="Proteomes" id="UP001140087"/>
    </source>
</evidence>
<organism evidence="1 2">
    <name type="scientific">Coemansia helicoidea</name>
    <dbReference type="NCBI Taxonomy" id="1286919"/>
    <lineage>
        <taxon>Eukaryota</taxon>
        <taxon>Fungi</taxon>
        <taxon>Fungi incertae sedis</taxon>
        <taxon>Zoopagomycota</taxon>
        <taxon>Kickxellomycotina</taxon>
        <taxon>Kickxellomycetes</taxon>
        <taxon>Kickxellales</taxon>
        <taxon>Kickxellaceae</taxon>
        <taxon>Coemansia</taxon>
    </lineage>
</organism>
<comment type="caution">
    <text evidence="1">The sequence shown here is derived from an EMBL/GenBank/DDBJ whole genome shotgun (WGS) entry which is preliminary data.</text>
</comment>
<name>A0ACC1KWB6_9FUNG</name>
<gene>
    <name evidence="1" type="ORF">H4R21_004814</name>
</gene>